<evidence type="ECO:0000256" key="7">
    <source>
        <dbReference type="SAM" id="MobiDB-lite"/>
    </source>
</evidence>
<evidence type="ECO:0000256" key="2">
    <source>
        <dbReference type="ARBA" id="ARBA00022679"/>
    </source>
</evidence>
<feature type="binding site" evidence="6">
    <location>
        <position position="37"/>
    </location>
    <ligand>
        <name>ATP</name>
        <dbReference type="ChEBI" id="CHEBI:30616"/>
    </ligand>
</feature>
<dbReference type="InterPro" id="IPR011009">
    <property type="entry name" value="Kinase-like_dom_sf"/>
</dbReference>
<keyword evidence="3 6" id="KW-0547">Nucleotide-binding</keyword>
<evidence type="ECO:0000256" key="4">
    <source>
        <dbReference type="ARBA" id="ARBA00022777"/>
    </source>
</evidence>
<feature type="region of interest" description="Disordered" evidence="7">
    <location>
        <begin position="335"/>
        <end position="453"/>
    </location>
</feature>
<dbReference type="GO" id="GO:0005737">
    <property type="term" value="C:cytoplasm"/>
    <property type="evidence" value="ECO:0007669"/>
    <property type="project" value="TreeGrafter"/>
</dbReference>
<proteinExistence type="predicted"/>
<evidence type="ECO:0000259" key="8">
    <source>
        <dbReference type="PROSITE" id="PS50011"/>
    </source>
</evidence>
<accession>A0A9Q0L5D4</accession>
<feature type="compositionally biased region" description="Polar residues" evidence="7">
    <location>
        <begin position="349"/>
        <end position="358"/>
    </location>
</feature>
<dbReference type="OMA" id="PSVCTRM"/>
<keyword evidence="11" id="KW-1185">Reference proteome</keyword>
<name>A0A9Q0L5D4_ANAIG</name>
<dbReference type="Gene3D" id="1.10.510.10">
    <property type="entry name" value="Transferase(Phosphotransferase) domain 1"/>
    <property type="match status" value="1"/>
</dbReference>
<reference evidence="10" key="1">
    <citation type="submission" date="2022-10" db="EMBL/GenBank/DDBJ databases">
        <title>Novel sulphate-reducing endosymbionts in the free-living metamonad Anaeramoeba.</title>
        <authorList>
            <person name="Jerlstrom-Hultqvist J."/>
            <person name="Cepicka I."/>
            <person name="Gallot-Lavallee L."/>
            <person name="Salas-Leiva D."/>
            <person name="Curtis B.A."/>
            <person name="Zahonova K."/>
            <person name="Pipaliya S."/>
            <person name="Dacks J."/>
            <person name="Roger A.J."/>
        </authorList>
    </citation>
    <scope>NUCLEOTIDE SEQUENCE</scope>
    <source>
        <strain evidence="10">BMAN</strain>
    </source>
</reference>
<dbReference type="GO" id="GO:0005524">
    <property type="term" value="F:ATP binding"/>
    <property type="evidence" value="ECO:0007669"/>
    <property type="project" value="UniProtKB-UniRule"/>
</dbReference>
<keyword evidence="1" id="KW-0723">Serine/threonine-protein kinase</keyword>
<dbReference type="PROSITE" id="PS00108">
    <property type="entry name" value="PROTEIN_KINASE_ST"/>
    <property type="match status" value="1"/>
</dbReference>
<feature type="compositionally biased region" description="Basic residues" evidence="7">
    <location>
        <begin position="407"/>
        <end position="419"/>
    </location>
</feature>
<dbReference type="SMART" id="SM00220">
    <property type="entry name" value="S_TKc"/>
    <property type="match status" value="1"/>
</dbReference>
<sequence length="636" mass="73900">MTTTVGQYTLGKTIGIGSYGKVKLGTHIETGEKAAIKIFSKSEMYKKSNLAVKIQREISVLKFLNHPNVLKLHDVFETSQKLYLVLQHIQGGDLSNFMKKKKSISREQILVFFQQIIYGLEYCHNHLICHRDLKPDNLLIDENENVKIGDFGMAKLMKNDCLLDTACGSPQYAAPEVINGVPYDGRISDIWSCGVVLYQMLSGKLPFDDSNITRLLTKVKKGKFKIPKNFTEIEADLISQMITVDTSLRINIPEIKKHPYFRSNFSTGYLPPSTAPPEKFCEPIYLKFVNEEIIQCLDALGWKNDNDSLYKSLASEELNLEKIFYRLFQKRFDKKNKKSEKQRRMTHPSFATNLSSPLKSKRRGFSLNSKSPKFDKKQRDEEKLKLKEKRKKEKEEIKKKKQEEKLKKKLEKKQKKQKQKKVEQKISKNSQQNSTEEKNNLENQKKKTKNPNSLTITITNEFKTIYLEENISDEINKEMETNEIKPFLRTEGKMIKKPNEKSNEKQTAKSPKRSWFGNLLKNKMKEKRAPILKSLSHPQLEKPEDPGFKILQTTKNIIEIGYQFQIAFSVLNLYWKYTNLFRIVASNRLVKFSIKIQQAPIINKKSQLNTVNIKCKRGDSQMFENIFTQILKIVNL</sequence>
<dbReference type="Proteomes" id="UP001149090">
    <property type="component" value="Unassembled WGS sequence"/>
</dbReference>
<keyword evidence="2" id="KW-0808">Transferase</keyword>
<dbReference type="InterPro" id="IPR008271">
    <property type="entry name" value="Ser/Thr_kinase_AS"/>
</dbReference>
<dbReference type="Pfam" id="PF00069">
    <property type="entry name" value="Pkinase"/>
    <property type="match status" value="1"/>
</dbReference>
<protein>
    <submittedName>
        <fullName evidence="10">Protein kinase</fullName>
    </submittedName>
</protein>
<dbReference type="PROSITE" id="PS50032">
    <property type="entry name" value="KA1"/>
    <property type="match status" value="1"/>
</dbReference>
<evidence type="ECO:0000259" key="9">
    <source>
        <dbReference type="PROSITE" id="PS50032"/>
    </source>
</evidence>
<dbReference type="PANTHER" id="PTHR24346:SF82">
    <property type="entry name" value="KP78A-RELATED"/>
    <property type="match status" value="1"/>
</dbReference>
<gene>
    <name evidence="10" type="ORF">M0811_13462</name>
</gene>
<feature type="compositionally biased region" description="Basic residues" evidence="7">
    <location>
        <begin position="335"/>
        <end position="346"/>
    </location>
</feature>
<feature type="domain" description="KA1" evidence="9">
    <location>
        <begin position="583"/>
        <end position="636"/>
    </location>
</feature>
<organism evidence="10 11">
    <name type="scientific">Anaeramoeba ignava</name>
    <name type="common">Anaerobic marine amoeba</name>
    <dbReference type="NCBI Taxonomy" id="1746090"/>
    <lineage>
        <taxon>Eukaryota</taxon>
        <taxon>Metamonada</taxon>
        <taxon>Anaeramoebidae</taxon>
        <taxon>Anaeramoeba</taxon>
    </lineage>
</organism>
<evidence type="ECO:0000256" key="5">
    <source>
        <dbReference type="ARBA" id="ARBA00022840"/>
    </source>
</evidence>
<feature type="domain" description="Protein kinase" evidence="8">
    <location>
        <begin position="8"/>
        <end position="261"/>
    </location>
</feature>
<dbReference type="AlphaFoldDB" id="A0A9Q0L5D4"/>
<evidence type="ECO:0000256" key="6">
    <source>
        <dbReference type="PROSITE-ProRule" id="PRU10141"/>
    </source>
</evidence>
<keyword evidence="4 10" id="KW-0418">Kinase</keyword>
<dbReference type="FunFam" id="1.10.510.10:FF:000571">
    <property type="entry name" value="Maternal embryonic leucine zipper kinase"/>
    <property type="match status" value="1"/>
</dbReference>
<dbReference type="GO" id="GO:0004674">
    <property type="term" value="F:protein serine/threonine kinase activity"/>
    <property type="evidence" value="ECO:0007669"/>
    <property type="project" value="UniProtKB-KW"/>
</dbReference>
<evidence type="ECO:0000313" key="11">
    <source>
        <dbReference type="Proteomes" id="UP001149090"/>
    </source>
</evidence>
<comment type="caution">
    <text evidence="10">The sequence shown here is derived from an EMBL/GenBank/DDBJ whole genome shotgun (WGS) entry which is preliminary data.</text>
</comment>
<dbReference type="PROSITE" id="PS00107">
    <property type="entry name" value="PROTEIN_KINASE_ATP"/>
    <property type="match status" value="1"/>
</dbReference>
<dbReference type="InterPro" id="IPR000719">
    <property type="entry name" value="Prot_kinase_dom"/>
</dbReference>
<dbReference type="InterPro" id="IPR001772">
    <property type="entry name" value="KA1_dom"/>
</dbReference>
<dbReference type="SUPFAM" id="SSF56112">
    <property type="entry name" value="Protein kinase-like (PK-like)"/>
    <property type="match status" value="1"/>
</dbReference>
<dbReference type="PROSITE" id="PS50011">
    <property type="entry name" value="PROTEIN_KINASE_DOM"/>
    <property type="match status" value="1"/>
</dbReference>
<feature type="compositionally biased region" description="Basic and acidic residues" evidence="7">
    <location>
        <begin position="393"/>
        <end position="406"/>
    </location>
</feature>
<evidence type="ECO:0000256" key="1">
    <source>
        <dbReference type="ARBA" id="ARBA00022527"/>
    </source>
</evidence>
<keyword evidence="5 6" id="KW-0067">ATP-binding</keyword>
<dbReference type="FunFam" id="3.30.200.20:FF:000003">
    <property type="entry name" value="Non-specific serine/threonine protein kinase"/>
    <property type="match status" value="1"/>
</dbReference>
<dbReference type="GO" id="GO:0035556">
    <property type="term" value="P:intracellular signal transduction"/>
    <property type="evidence" value="ECO:0007669"/>
    <property type="project" value="TreeGrafter"/>
</dbReference>
<dbReference type="PANTHER" id="PTHR24346">
    <property type="entry name" value="MAP/MICROTUBULE AFFINITY-REGULATING KINASE"/>
    <property type="match status" value="1"/>
</dbReference>
<feature type="compositionally biased region" description="Basic and acidic residues" evidence="7">
    <location>
        <begin position="435"/>
        <end position="445"/>
    </location>
</feature>
<dbReference type="EMBL" id="JAPDFW010000139">
    <property type="protein sequence ID" value="KAJ5066607.1"/>
    <property type="molecule type" value="Genomic_DNA"/>
</dbReference>
<feature type="compositionally biased region" description="Basic and acidic residues" evidence="7">
    <location>
        <begin position="372"/>
        <end position="385"/>
    </location>
</feature>
<evidence type="ECO:0000313" key="10">
    <source>
        <dbReference type="EMBL" id="KAJ5066607.1"/>
    </source>
</evidence>
<evidence type="ECO:0000256" key="3">
    <source>
        <dbReference type="ARBA" id="ARBA00022741"/>
    </source>
</evidence>
<dbReference type="InterPro" id="IPR017441">
    <property type="entry name" value="Protein_kinase_ATP_BS"/>
</dbReference>